<sequence length="631" mass="69083">MCQCHQAFVIARVRPHGGASLKYRCIAAYDYRWCYGTLPLRAAQRFITLIKQEDNATLVRAEVAAMHGKYGRWNGVPRMPELPAGAVALMLATSWAVALEAEDVYTSGYSYEENVLGADTDMDGACRSPPLACRALTNGPAGDNDDGVTIIDVTDPTAPQCCFTRNINGPPLSALEYVRNYYTISDAVLAGEADVSAEDCPQDIVTLIKAMDDIPMVTADMLHQVWPSKYRQFKYSADNYVFAEELSATLPSMREFALRSAVANALEYGDTSGLEGWMWQPEMVTVARAALRERQPFPDTGVPLLQAIITQDRNTDPTVVDLTGFALSSAQIVQIIVDGADLRTVTLSDNAVVDIAAVKHVLTAAPNVARLVLLACPAITDDALIALLDSEPALFYRIGALLHPVLFLSERVPESSSAPYANAFSLVLYSTKQDVSTTYRTHVHAFSRPYFTPEGIVDMLEVLLGAVWRMRTDHYGLSSLMDSAFVAQCALSAAPLLKEQAWSRRSIALVPRSSLCVRRGEGWCFLARFNENFMPRGKNMYGFVRFFPKGEKGAVAVGEVLDLRGFVARMVAEGRPAPPEEKTASLERHITALGDSKYSLSLMTQTDITAFQKRQGKPGLVNDTTQADEGS</sequence>
<proteinExistence type="predicted"/>
<dbReference type="EMBL" id="MU276184">
    <property type="protein sequence ID" value="KAI0040582.1"/>
    <property type="molecule type" value="Genomic_DNA"/>
</dbReference>
<accession>A0ACB8R9J4</accession>
<reference evidence="1" key="1">
    <citation type="submission" date="2021-02" db="EMBL/GenBank/DDBJ databases">
        <authorList>
            <consortium name="DOE Joint Genome Institute"/>
            <person name="Ahrendt S."/>
            <person name="Looney B.P."/>
            <person name="Miyauchi S."/>
            <person name="Morin E."/>
            <person name="Drula E."/>
            <person name="Courty P.E."/>
            <person name="Chicoki N."/>
            <person name="Fauchery L."/>
            <person name="Kohler A."/>
            <person name="Kuo A."/>
            <person name="Labutti K."/>
            <person name="Pangilinan J."/>
            <person name="Lipzen A."/>
            <person name="Riley R."/>
            <person name="Andreopoulos W."/>
            <person name="He G."/>
            <person name="Johnson J."/>
            <person name="Barry K.W."/>
            <person name="Grigoriev I.V."/>
            <person name="Nagy L."/>
            <person name="Hibbett D."/>
            <person name="Henrissat B."/>
            <person name="Matheny P.B."/>
            <person name="Labbe J."/>
            <person name="Martin F."/>
        </authorList>
    </citation>
    <scope>NUCLEOTIDE SEQUENCE</scope>
    <source>
        <strain evidence="1">FP105234-sp</strain>
    </source>
</reference>
<reference evidence="1" key="2">
    <citation type="journal article" date="2022" name="New Phytol.">
        <title>Evolutionary transition to the ectomycorrhizal habit in the genomes of a hyperdiverse lineage of mushroom-forming fungi.</title>
        <authorList>
            <person name="Looney B."/>
            <person name="Miyauchi S."/>
            <person name="Morin E."/>
            <person name="Drula E."/>
            <person name="Courty P.E."/>
            <person name="Kohler A."/>
            <person name="Kuo A."/>
            <person name="LaButti K."/>
            <person name="Pangilinan J."/>
            <person name="Lipzen A."/>
            <person name="Riley R."/>
            <person name="Andreopoulos W."/>
            <person name="He G."/>
            <person name="Johnson J."/>
            <person name="Nolan M."/>
            <person name="Tritt A."/>
            <person name="Barry K.W."/>
            <person name="Grigoriev I.V."/>
            <person name="Nagy L.G."/>
            <person name="Hibbett D."/>
            <person name="Henrissat B."/>
            <person name="Matheny P.B."/>
            <person name="Labbe J."/>
            <person name="Martin F.M."/>
        </authorList>
    </citation>
    <scope>NUCLEOTIDE SEQUENCE</scope>
    <source>
        <strain evidence="1">FP105234-sp</strain>
    </source>
</reference>
<evidence type="ECO:0000313" key="1">
    <source>
        <dbReference type="EMBL" id="KAI0040582.1"/>
    </source>
</evidence>
<organism evidence="1 2">
    <name type="scientific">Auriscalpium vulgare</name>
    <dbReference type="NCBI Taxonomy" id="40419"/>
    <lineage>
        <taxon>Eukaryota</taxon>
        <taxon>Fungi</taxon>
        <taxon>Dikarya</taxon>
        <taxon>Basidiomycota</taxon>
        <taxon>Agaricomycotina</taxon>
        <taxon>Agaricomycetes</taxon>
        <taxon>Russulales</taxon>
        <taxon>Auriscalpiaceae</taxon>
        <taxon>Auriscalpium</taxon>
    </lineage>
</organism>
<gene>
    <name evidence="1" type="ORF">FA95DRAFT_853749</name>
</gene>
<comment type="caution">
    <text evidence="1">The sequence shown here is derived from an EMBL/GenBank/DDBJ whole genome shotgun (WGS) entry which is preliminary data.</text>
</comment>
<protein>
    <submittedName>
        <fullName evidence="1">Uncharacterized protein</fullName>
    </submittedName>
</protein>
<dbReference type="Proteomes" id="UP000814033">
    <property type="component" value="Unassembled WGS sequence"/>
</dbReference>
<keyword evidence="2" id="KW-1185">Reference proteome</keyword>
<name>A0ACB8R9J4_9AGAM</name>
<evidence type="ECO:0000313" key="2">
    <source>
        <dbReference type="Proteomes" id="UP000814033"/>
    </source>
</evidence>